<evidence type="ECO:0000256" key="4">
    <source>
        <dbReference type="ARBA" id="ARBA00022448"/>
    </source>
</evidence>
<reference evidence="9" key="2">
    <citation type="submission" date="2014-02" db="EMBL/GenBank/DDBJ databases">
        <title>Complete DNA sequence of /Kuraishia capsulata/ illustrates novel genomic features among budding yeasts (/Saccharomycotina/).</title>
        <authorList>
            <person name="Morales L."/>
            <person name="Noel B."/>
            <person name="Porcel B."/>
            <person name="Marcet-Houben M."/>
            <person name="Hullo M-F."/>
            <person name="Sacerdot C."/>
            <person name="Tekaia F."/>
            <person name="Leh-Louis V."/>
            <person name="Despons L."/>
            <person name="Khanna V."/>
            <person name="Aury J-M."/>
            <person name="Barbe V."/>
            <person name="Couloux A."/>
            <person name="Labadie K."/>
            <person name="Pelletier E."/>
            <person name="Souciet J-L."/>
            <person name="Boekhout T."/>
            <person name="Gabaldon T."/>
            <person name="Wincker P."/>
            <person name="Dujon B."/>
        </authorList>
    </citation>
    <scope>NUCLEOTIDE SEQUENCE</scope>
    <source>
        <strain evidence="9">CBS 1993</strain>
    </source>
</reference>
<comment type="subcellular location">
    <subcellularLocation>
        <location evidence="2">Cytoplasm</location>
    </subcellularLocation>
    <subcellularLocation>
        <location evidence="1">Endosome membrane</location>
        <topology evidence="1">Peripheral membrane protein</topology>
    </subcellularLocation>
</comment>
<dbReference type="GO" id="GO:0016604">
    <property type="term" value="C:nuclear body"/>
    <property type="evidence" value="ECO:0007669"/>
    <property type="project" value="EnsemblFungi"/>
</dbReference>
<dbReference type="PANTHER" id="PTHR12806:SF0">
    <property type="entry name" value="VACUOLAR-SORTING PROTEIN SNF8"/>
    <property type="match status" value="1"/>
</dbReference>
<dbReference type="RefSeq" id="XP_022461335.1">
    <property type="nucleotide sequence ID" value="XM_022600522.1"/>
</dbReference>
<dbReference type="GeneID" id="34522723"/>
<dbReference type="Gene3D" id="6.10.140.180">
    <property type="match status" value="1"/>
</dbReference>
<evidence type="ECO:0000256" key="3">
    <source>
        <dbReference type="ARBA" id="ARBA00009834"/>
    </source>
</evidence>
<dbReference type="OrthoDB" id="283883at2759"/>
<dbReference type="GO" id="GO:0043328">
    <property type="term" value="P:protein transport to vacuole involved in ubiquitin-dependent protein catabolic process via the multivesicular body sorting pathway"/>
    <property type="evidence" value="ECO:0007669"/>
    <property type="project" value="EnsemblFungi"/>
</dbReference>
<evidence type="ECO:0000256" key="8">
    <source>
        <dbReference type="ARBA" id="ARBA00023136"/>
    </source>
</evidence>
<evidence type="ECO:0000256" key="7">
    <source>
        <dbReference type="ARBA" id="ARBA00022927"/>
    </source>
</evidence>
<dbReference type="InterPro" id="IPR036390">
    <property type="entry name" value="WH_DNA-bd_sf"/>
</dbReference>
<dbReference type="SUPFAM" id="SSF46785">
    <property type="entry name" value="Winged helix' DNA-binding domain"/>
    <property type="match status" value="2"/>
</dbReference>
<dbReference type="STRING" id="1382522.W6MSI8"/>
<dbReference type="Pfam" id="PF04157">
    <property type="entry name" value="EAP30"/>
    <property type="match status" value="1"/>
</dbReference>
<evidence type="ECO:0000313" key="9">
    <source>
        <dbReference type="EMBL" id="CDK29348.1"/>
    </source>
</evidence>
<dbReference type="HOGENOM" id="CLU_070147_0_1_1"/>
<keyword evidence="6" id="KW-0967">Endosome</keyword>
<keyword evidence="4" id="KW-0813">Transport</keyword>
<dbReference type="FunFam" id="1.10.10.10:FF:000397">
    <property type="entry name" value="Vacuolar-sorting protein SNF8"/>
    <property type="match status" value="1"/>
</dbReference>
<dbReference type="PANTHER" id="PTHR12806">
    <property type="entry name" value="EAP30 SUBUNIT OF ELL COMPLEX"/>
    <property type="match status" value="1"/>
</dbReference>
<name>W6MSI8_9ASCO</name>
<dbReference type="Proteomes" id="UP000019384">
    <property type="component" value="Unassembled WGS sequence"/>
</dbReference>
<organism evidence="9 10">
    <name type="scientific">Kuraishia capsulata CBS 1993</name>
    <dbReference type="NCBI Taxonomy" id="1382522"/>
    <lineage>
        <taxon>Eukaryota</taxon>
        <taxon>Fungi</taxon>
        <taxon>Dikarya</taxon>
        <taxon>Ascomycota</taxon>
        <taxon>Saccharomycotina</taxon>
        <taxon>Pichiomycetes</taxon>
        <taxon>Pichiales</taxon>
        <taxon>Pichiaceae</taxon>
        <taxon>Kuraishia</taxon>
    </lineage>
</organism>
<proteinExistence type="inferred from homology"/>
<dbReference type="EMBL" id="HG793130">
    <property type="protein sequence ID" value="CDK29348.1"/>
    <property type="molecule type" value="Genomic_DNA"/>
</dbReference>
<accession>W6MSI8</accession>
<dbReference type="GO" id="GO:0000122">
    <property type="term" value="P:negative regulation of transcription by RNA polymerase II"/>
    <property type="evidence" value="ECO:0007669"/>
    <property type="project" value="EnsemblFungi"/>
</dbReference>
<dbReference type="GO" id="GO:0006623">
    <property type="term" value="P:protein targeting to vacuole"/>
    <property type="evidence" value="ECO:0007669"/>
    <property type="project" value="EnsemblFungi"/>
</dbReference>
<dbReference type="GO" id="GO:0000742">
    <property type="term" value="P:karyogamy involved in conjugation with cellular fusion"/>
    <property type="evidence" value="ECO:0007669"/>
    <property type="project" value="EnsemblFungi"/>
</dbReference>
<sequence>MGMKKLGLNSFNNISQEQKQFQDLGQSFLQSQANQLETQIQVFQNALISFAKQHREEISSNAKFRIEFSNVCRSFNVDSLRVLKGDEESRKGASKNDTFYYGLGVRIFQICQETKDINGGLLSVSELTKVLNADADPVFGKFSREDAMKSVEYLKQLGDEIQIVTIGKKEYLKTIPQSLNTDEVKVIEVCGLMGFVSIGLLRDNFGWKSYRAKSVVDDMVSNGILWIDDQDEHERLFWDPAWINR</sequence>
<keyword evidence="5" id="KW-0963">Cytoplasm</keyword>
<evidence type="ECO:0000256" key="5">
    <source>
        <dbReference type="ARBA" id="ARBA00022490"/>
    </source>
</evidence>
<dbReference type="GO" id="GO:1904669">
    <property type="term" value="P:ATP export"/>
    <property type="evidence" value="ECO:0007669"/>
    <property type="project" value="EnsemblFungi"/>
</dbReference>
<reference evidence="9" key="1">
    <citation type="submission" date="2013-12" db="EMBL/GenBank/DDBJ databases">
        <authorList>
            <person name="Genoscope - CEA"/>
        </authorList>
    </citation>
    <scope>NUCLEOTIDE SEQUENCE</scope>
    <source>
        <strain evidence="9">CBS 1993</strain>
    </source>
</reference>
<evidence type="ECO:0000256" key="6">
    <source>
        <dbReference type="ARBA" id="ARBA00022753"/>
    </source>
</evidence>
<protein>
    <recommendedName>
        <fullName evidence="11">Vacuolar-sorting protein SNF8</fullName>
    </recommendedName>
</protein>
<gene>
    <name evidence="9" type="ORF">KUCA_T00005336001</name>
</gene>
<evidence type="ECO:0000256" key="2">
    <source>
        <dbReference type="ARBA" id="ARBA00004496"/>
    </source>
</evidence>
<dbReference type="InterPro" id="IPR036388">
    <property type="entry name" value="WH-like_DNA-bd_sf"/>
</dbReference>
<dbReference type="InterPro" id="IPR040608">
    <property type="entry name" value="Snf8/Vps36"/>
</dbReference>
<evidence type="ECO:0008006" key="11">
    <source>
        <dbReference type="Google" id="ProtNLM"/>
    </source>
</evidence>
<comment type="similarity">
    <text evidence="3">Belongs to the SNF8 family.</text>
</comment>
<keyword evidence="10" id="KW-1185">Reference proteome</keyword>
<keyword evidence="8" id="KW-0472">Membrane</keyword>
<dbReference type="GO" id="GO:0000814">
    <property type="term" value="C:ESCRT II complex"/>
    <property type="evidence" value="ECO:0007669"/>
    <property type="project" value="EnsemblFungi"/>
</dbReference>
<dbReference type="InterPro" id="IPR016689">
    <property type="entry name" value="ESCRT-2_cplx_Snf8"/>
</dbReference>
<evidence type="ECO:0000256" key="1">
    <source>
        <dbReference type="ARBA" id="ARBA00004481"/>
    </source>
</evidence>
<keyword evidence="7" id="KW-0653">Protein transport</keyword>
<dbReference type="Gene3D" id="1.10.10.10">
    <property type="entry name" value="Winged helix-like DNA-binding domain superfamily/Winged helix DNA-binding domain"/>
    <property type="match status" value="2"/>
</dbReference>
<evidence type="ECO:0000313" key="10">
    <source>
        <dbReference type="Proteomes" id="UP000019384"/>
    </source>
</evidence>
<dbReference type="AlphaFoldDB" id="W6MSI8"/>